<sequence>MKYYQTNQKTRHRASWMLGLLGIAGMLNSCGEIYDLNAFVWEPEIPLNDSVFNREIYVHNLALDGVEGLTGQPPDYLDPILFSLERFSVVHPGYKISDRWDLGMGGSFGVSISGNNGSRRGLGYGSSSVGGYALMDTAYSQVQDLPTSMTIMEPGLTSLDAQGAAGSGMGPFAYTFGGNFIRPDKVVNLGSQDPVLAHEAFMYSHLIYALSEDLIKSFPTAQNAQRAGLLRPRTLIVRTARGNFAKLEFLSYYKDTIDPKNMKRDQRNTPFGYFSFRYILIKADEVRFGFVKRRPSMTVDVSRKKTTVHYDEQI</sequence>
<dbReference type="CDD" id="cd12105">
    <property type="entry name" value="HmuY"/>
    <property type="match status" value="1"/>
</dbReference>
<dbReference type="RefSeq" id="WP_380869398.1">
    <property type="nucleotide sequence ID" value="NZ_JBHUMA010000006.1"/>
</dbReference>
<organism evidence="1 2">
    <name type="scientific">Sphingobacterium corticis</name>
    <dbReference type="NCBI Taxonomy" id="1812823"/>
    <lineage>
        <taxon>Bacteria</taxon>
        <taxon>Pseudomonadati</taxon>
        <taxon>Bacteroidota</taxon>
        <taxon>Sphingobacteriia</taxon>
        <taxon>Sphingobacteriales</taxon>
        <taxon>Sphingobacteriaceae</taxon>
        <taxon>Sphingobacterium</taxon>
    </lineage>
</organism>
<evidence type="ECO:0000313" key="1">
    <source>
        <dbReference type="EMBL" id="MFD2599272.1"/>
    </source>
</evidence>
<accession>A0ABW5NN63</accession>
<protein>
    <submittedName>
        <fullName evidence="1">HmuY family protein</fullName>
    </submittedName>
</protein>
<dbReference type="Proteomes" id="UP001597393">
    <property type="component" value="Unassembled WGS sequence"/>
</dbReference>
<name>A0ABW5NN63_9SPHI</name>
<gene>
    <name evidence="1" type="ORF">ACFSQ3_09930</name>
</gene>
<dbReference type="EMBL" id="JBHUMA010000006">
    <property type="protein sequence ID" value="MFD2599272.1"/>
    <property type="molecule type" value="Genomic_DNA"/>
</dbReference>
<dbReference type="InterPro" id="IPR025921">
    <property type="entry name" value="HmuY"/>
</dbReference>
<proteinExistence type="predicted"/>
<evidence type="ECO:0000313" key="2">
    <source>
        <dbReference type="Proteomes" id="UP001597393"/>
    </source>
</evidence>
<comment type="caution">
    <text evidence="1">The sequence shown here is derived from an EMBL/GenBank/DDBJ whole genome shotgun (WGS) entry which is preliminary data.</text>
</comment>
<reference evidence="2" key="1">
    <citation type="journal article" date="2019" name="Int. J. Syst. Evol. Microbiol.">
        <title>The Global Catalogue of Microorganisms (GCM) 10K type strain sequencing project: providing services to taxonomists for standard genome sequencing and annotation.</title>
        <authorList>
            <consortium name="The Broad Institute Genomics Platform"/>
            <consortium name="The Broad Institute Genome Sequencing Center for Infectious Disease"/>
            <person name="Wu L."/>
            <person name="Ma J."/>
        </authorList>
    </citation>
    <scope>NUCLEOTIDE SEQUENCE [LARGE SCALE GENOMIC DNA]</scope>
    <source>
        <strain evidence="2">KCTC 42248</strain>
    </source>
</reference>
<keyword evidence="2" id="KW-1185">Reference proteome</keyword>